<evidence type="ECO:0000313" key="2">
    <source>
        <dbReference type="EMBL" id="TGE05445.1"/>
    </source>
</evidence>
<gene>
    <name evidence="2" type="ORF">EU556_19265</name>
</gene>
<protein>
    <submittedName>
        <fullName evidence="2">VOC family protein</fullName>
    </submittedName>
</protein>
<dbReference type="CDD" id="cd06588">
    <property type="entry name" value="PhnB_like"/>
    <property type="match status" value="1"/>
</dbReference>
<dbReference type="EMBL" id="SRLA01000004">
    <property type="protein sequence ID" value="TGE05445.1"/>
    <property type="molecule type" value="Genomic_DNA"/>
</dbReference>
<accession>A0A4Z0P3G2</accession>
<dbReference type="Proteomes" id="UP000298337">
    <property type="component" value="Unassembled WGS sequence"/>
</dbReference>
<dbReference type="InterPro" id="IPR029068">
    <property type="entry name" value="Glyas_Bleomycin-R_OHBP_Dase"/>
</dbReference>
<feature type="domain" description="Glyoxalase/fosfomycin resistance/dioxygenase" evidence="1">
    <location>
        <begin position="12"/>
        <end position="134"/>
    </location>
</feature>
<dbReference type="InterPro" id="IPR004360">
    <property type="entry name" value="Glyas_Fos-R_dOase_dom"/>
</dbReference>
<dbReference type="InterPro" id="IPR028973">
    <property type="entry name" value="PhnB-like"/>
</dbReference>
<organism evidence="2 3">
    <name type="scientific">Hymenobacter fodinae</name>
    <dbReference type="NCBI Taxonomy" id="2510796"/>
    <lineage>
        <taxon>Bacteria</taxon>
        <taxon>Pseudomonadati</taxon>
        <taxon>Bacteroidota</taxon>
        <taxon>Cytophagia</taxon>
        <taxon>Cytophagales</taxon>
        <taxon>Hymenobacteraceae</taxon>
        <taxon>Hymenobacter</taxon>
    </lineage>
</organism>
<dbReference type="PANTHER" id="PTHR33990">
    <property type="entry name" value="PROTEIN YJDN-RELATED"/>
    <property type="match status" value="1"/>
</dbReference>
<sequence length="143" mass="15835">MSTFQLTPYLTFNGTCRAAMTFYQQCLGGELMVQTFEGTPAAEHLPADADAQQHVLHAMLKTDEFLLMASDAGMQEVTKGTMVSLSLNCTSSAQIQDLFIRLSAGGTVTMPLEDTFWGATFGMFTDQFGIDWMLNYDKEPQQH</sequence>
<dbReference type="Gene3D" id="3.10.180.10">
    <property type="entry name" value="2,3-Dihydroxybiphenyl 1,2-Dioxygenase, domain 1"/>
    <property type="match status" value="1"/>
</dbReference>
<dbReference type="Pfam" id="PF00903">
    <property type="entry name" value="Glyoxalase"/>
    <property type="match status" value="1"/>
</dbReference>
<dbReference type="AlphaFoldDB" id="A0A4Z0P3G2"/>
<dbReference type="PANTHER" id="PTHR33990:SF1">
    <property type="entry name" value="PROTEIN YJDN"/>
    <property type="match status" value="1"/>
</dbReference>
<evidence type="ECO:0000259" key="1">
    <source>
        <dbReference type="Pfam" id="PF00903"/>
    </source>
</evidence>
<dbReference type="SUPFAM" id="SSF54593">
    <property type="entry name" value="Glyoxalase/Bleomycin resistance protein/Dihydroxybiphenyl dioxygenase"/>
    <property type="match status" value="1"/>
</dbReference>
<dbReference type="RefSeq" id="WP_135435759.1">
    <property type="nucleotide sequence ID" value="NZ_SRLA01000004.1"/>
</dbReference>
<keyword evidence="3" id="KW-1185">Reference proteome</keyword>
<dbReference type="OrthoDB" id="9795306at2"/>
<name>A0A4Z0P3G2_9BACT</name>
<reference evidence="2 3" key="1">
    <citation type="submission" date="2019-04" db="EMBL/GenBank/DDBJ databases">
        <authorList>
            <person name="Feng G."/>
            <person name="Zhang J."/>
            <person name="Zhu H."/>
        </authorList>
    </citation>
    <scope>NUCLEOTIDE SEQUENCE [LARGE SCALE GENOMIC DNA]</scope>
    <source>
        <strain evidence="2 3">92R-1</strain>
    </source>
</reference>
<comment type="caution">
    <text evidence="2">The sequence shown here is derived from an EMBL/GenBank/DDBJ whole genome shotgun (WGS) entry which is preliminary data.</text>
</comment>
<proteinExistence type="predicted"/>
<evidence type="ECO:0000313" key="3">
    <source>
        <dbReference type="Proteomes" id="UP000298337"/>
    </source>
</evidence>